<dbReference type="Proteomes" id="UP000786989">
    <property type="component" value="Unassembled WGS sequence"/>
</dbReference>
<dbReference type="GO" id="GO:0005524">
    <property type="term" value="F:ATP binding"/>
    <property type="evidence" value="ECO:0007669"/>
    <property type="project" value="InterPro"/>
</dbReference>
<keyword evidence="1 5" id="KW-0723">Serine/threonine-protein kinase</keyword>
<dbReference type="AlphaFoldDB" id="A0A3N0B352"/>
<reference evidence="7" key="2">
    <citation type="journal article" date="2019" name="Microbiol. Resour. Announc.">
        <title>Draft Genome Sequences of Type Strains of Gordonibacter faecihominis, Paraeggerthella hongkongensis, Parvibacter caecicola,Slackia equolifaciens, Slackia faecicanis, and Slackia isoflavoniconvertens.</title>
        <authorList>
            <person name="Danylec N."/>
            <person name="Stoll D.A."/>
            <person name="Dotsch A."/>
            <person name="Huch M."/>
        </authorList>
    </citation>
    <scope>NUCLEOTIDE SEQUENCE</scope>
    <source>
        <strain evidence="7">DSM 24851</strain>
    </source>
</reference>
<comment type="function">
    <text evidence="5">Bifunctional serine/threonine kinase and phosphorylase involved in the regulation of the pyruvate, phosphate dikinase (PPDK) by catalyzing its phosphorylation/dephosphorylation.</text>
</comment>
<gene>
    <name evidence="7" type="ORF">DMP06_03145</name>
    <name evidence="6" type="ORF">K8U77_05140</name>
</gene>
<dbReference type="PANTHER" id="PTHR31756:SF3">
    <property type="entry name" value="PYRUVATE, PHOSPHATE DIKINASE REGULATORY PROTEIN 1, CHLOROPLASTIC"/>
    <property type="match status" value="1"/>
</dbReference>
<dbReference type="GO" id="GO:0004674">
    <property type="term" value="F:protein serine/threonine kinase activity"/>
    <property type="evidence" value="ECO:0007669"/>
    <property type="project" value="UniProtKB-UniRule"/>
</dbReference>
<evidence type="ECO:0000256" key="2">
    <source>
        <dbReference type="ARBA" id="ARBA00022679"/>
    </source>
</evidence>
<evidence type="ECO:0000256" key="1">
    <source>
        <dbReference type="ARBA" id="ARBA00022527"/>
    </source>
</evidence>
<reference evidence="8" key="1">
    <citation type="submission" date="2018-05" db="EMBL/GenBank/DDBJ databases">
        <title>Genome Sequencing of selected type strains of the family Eggerthellaceae.</title>
        <authorList>
            <person name="Danylec N."/>
            <person name="Stoll D.A."/>
            <person name="Doetsch A."/>
            <person name="Huch M."/>
        </authorList>
    </citation>
    <scope>NUCLEOTIDE SEQUENCE [LARGE SCALE GENOMIC DNA]</scope>
    <source>
        <strain evidence="8">DSM 24851</strain>
    </source>
</reference>
<dbReference type="Proteomes" id="UP000269591">
    <property type="component" value="Unassembled WGS sequence"/>
</dbReference>
<keyword evidence="2 5" id="KW-0808">Transferase</keyword>
<keyword evidence="8" id="KW-1185">Reference proteome</keyword>
<organism evidence="7 8">
    <name type="scientific">Slackia equolifaciens</name>
    <dbReference type="NCBI Taxonomy" id="498718"/>
    <lineage>
        <taxon>Bacteria</taxon>
        <taxon>Bacillati</taxon>
        <taxon>Actinomycetota</taxon>
        <taxon>Coriobacteriia</taxon>
        <taxon>Eggerthellales</taxon>
        <taxon>Eggerthellaceae</taxon>
        <taxon>Slackia</taxon>
    </lineage>
</organism>
<comment type="similarity">
    <text evidence="5">Belongs to the pyruvate, phosphate/water dikinase regulatory protein family. PDRP subfamily.</text>
</comment>
<comment type="caution">
    <text evidence="7">The sequence shown here is derived from an EMBL/GenBank/DDBJ whole genome shotgun (WGS) entry which is preliminary data.</text>
</comment>
<dbReference type="Pfam" id="PF03618">
    <property type="entry name" value="Kinase-PPPase"/>
    <property type="match status" value="1"/>
</dbReference>
<dbReference type="HAMAP" id="MF_00921">
    <property type="entry name" value="PDRP"/>
    <property type="match status" value="1"/>
</dbReference>
<name>A0A3N0B352_9ACTN</name>
<dbReference type="EMBL" id="QIBX01000003">
    <property type="protein sequence ID" value="RNL41006.1"/>
    <property type="molecule type" value="Genomic_DNA"/>
</dbReference>
<protein>
    <recommendedName>
        <fullName evidence="5">Putative pyruvate, phosphate dikinase regulatory protein</fullName>
        <shortName evidence="5">PPDK regulatory protein</shortName>
        <ecNumber evidence="5">2.7.11.32</ecNumber>
        <ecNumber evidence="5">2.7.4.27</ecNumber>
    </recommendedName>
</protein>
<keyword evidence="3 5" id="KW-0547">Nucleotide-binding</keyword>
<dbReference type="NCBIfam" id="NF003742">
    <property type="entry name" value="PRK05339.1"/>
    <property type="match status" value="1"/>
</dbReference>
<evidence type="ECO:0000256" key="3">
    <source>
        <dbReference type="ARBA" id="ARBA00022741"/>
    </source>
</evidence>
<accession>A0A3N0B352</accession>
<dbReference type="EMBL" id="DYWI01000095">
    <property type="protein sequence ID" value="HJF65488.1"/>
    <property type="molecule type" value="Genomic_DNA"/>
</dbReference>
<dbReference type="EC" id="2.7.4.27" evidence="5"/>
<dbReference type="InterPro" id="IPR005177">
    <property type="entry name" value="Kinase-pyrophosphorylase"/>
</dbReference>
<evidence type="ECO:0000313" key="8">
    <source>
        <dbReference type="Proteomes" id="UP000269591"/>
    </source>
</evidence>
<dbReference type="PANTHER" id="PTHR31756">
    <property type="entry name" value="PYRUVATE, PHOSPHATE DIKINASE REGULATORY PROTEIN 1, CHLOROPLASTIC"/>
    <property type="match status" value="1"/>
</dbReference>
<sequence length="303" mass="33208">MSAADLRGFAHVNNDSPLPTIHIISDSLGATATAVARAAAGQFGVVEPYIEVLPKARDFEEIAAYLTKHQQEHIELGLSGNLLVFFTLVDSALRARVRDFCYERGMHPVDIMSSPIHAIQSATGLKPLNDPGLLRTTDEHYFKRIAAMEFTVEHDDGRNPQDLPDADIVLLGVSRSSKTPISIYMGMEGYKVANVPLALGTEPPREIFDCDPSRVFGLMTTADVLVGIRQRRLGGSGRQAVAVASSYADPEMVYRDLEEARALMRKIGCIVINTSNKAVEETAQEILRYYELAHPVQKSAIEG</sequence>
<comment type="catalytic activity">
    <reaction evidence="5">
        <text>N(tele)-phospho-L-histidyl/L-threonyl-[pyruvate, phosphate dikinase] + ADP = N(tele)-phospho-L-histidyl/O-phospho-L-threonyl-[pyruvate, phosphate dikinase] + AMP + H(+)</text>
        <dbReference type="Rhea" id="RHEA:43692"/>
        <dbReference type="Rhea" id="RHEA-COMP:10650"/>
        <dbReference type="Rhea" id="RHEA-COMP:10651"/>
        <dbReference type="ChEBI" id="CHEBI:15378"/>
        <dbReference type="ChEBI" id="CHEBI:30013"/>
        <dbReference type="ChEBI" id="CHEBI:61977"/>
        <dbReference type="ChEBI" id="CHEBI:83586"/>
        <dbReference type="ChEBI" id="CHEBI:456215"/>
        <dbReference type="ChEBI" id="CHEBI:456216"/>
        <dbReference type="EC" id="2.7.11.32"/>
    </reaction>
</comment>
<reference evidence="6" key="3">
    <citation type="journal article" date="2021" name="PeerJ">
        <title>Extensive microbial diversity within the chicken gut microbiome revealed by metagenomics and culture.</title>
        <authorList>
            <person name="Gilroy R."/>
            <person name="Ravi A."/>
            <person name="Getino M."/>
            <person name="Pursley I."/>
            <person name="Horton D.L."/>
            <person name="Alikhan N.F."/>
            <person name="Baker D."/>
            <person name="Gharbi K."/>
            <person name="Hall N."/>
            <person name="Watson M."/>
            <person name="Adriaenssens E.M."/>
            <person name="Foster-Nyarko E."/>
            <person name="Jarju S."/>
            <person name="Secka A."/>
            <person name="Antonio M."/>
            <person name="Oren A."/>
            <person name="Chaudhuri R.R."/>
            <person name="La Ragione R."/>
            <person name="Hildebrand F."/>
            <person name="Pallen M.J."/>
        </authorList>
    </citation>
    <scope>NUCLEOTIDE SEQUENCE</scope>
    <source>
        <strain evidence="6">ChiGjej6B6-11269</strain>
    </source>
</reference>
<evidence type="ECO:0000256" key="4">
    <source>
        <dbReference type="ARBA" id="ARBA00022777"/>
    </source>
</evidence>
<keyword evidence="4 5" id="KW-0418">Kinase</keyword>
<dbReference type="GO" id="GO:0016776">
    <property type="term" value="F:phosphotransferase activity, phosphate group as acceptor"/>
    <property type="evidence" value="ECO:0007669"/>
    <property type="project" value="UniProtKB-UniRule"/>
</dbReference>
<feature type="binding site" evidence="5">
    <location>
        <begin position="172"/>
        <end position="179"/>
    </location>
    <ligand>
        <name>ADP</name>
        <dbReference type="ChEBI" id="CHEBI:456216"/>
    </ligand>
</feature>
<evidence type="ECO:0000313" key="7">
    <source>
        <dbReference type="EMBL" id="RNL41006.1"/>
    </source>
</evidence>
<dbReference type="GO" id="GO:0043531">
    <property type="term" value="F:ADP binding"/>
    <property type="evidence" value="ECO:0007669"/>
    <property type="project" value="UniProtKB-UniRule"/>
</dbReference>
<evidence type="ECO:0000256" key="5">
    <source>
        <dbReference type="HAMAP-Rule" id="MF_00921"/>
    </source>
</evidence>
<dbReference type="RefSeq" id="WP_123208289.1">
    <property type="nucleotide sequence ID" value="NZ_JBHTHO010000001.1"/>
</dbReference>
<comment type="catalytic activity">
    <reaction evidence="5">
        <text>N(tele)-phospho-L-histidyl/O-phospho-L-threonyl-[pyruvate, phosphate dikinase] + phosphate + H(+) = N(tele)-phospho-L-histidyl/L-threonyl-[pyruvate, phosphate dikinase] + diphosphate</text>
        <dbReference type="Rhea" id="RHEA:43696"/>
        <dbReference type="Rhea" id="RHEA-COMP:10650"/>
        <dbReference type="Rhea" id="RHEA-COMP:10651"/>
        <dbReference type="ChEBI" id="CHEBI:15378"/>
        <dbReference type="ChEBI" id="CHEBI:30013"/>
        <dbReference type="ChEBI" id="CHEBI:33019"/>
        <dbReference type="ChEBI" id="CHEBI:43474"/>
        <dbReference type="ChEBI" id="CHEBI:61977"/>
        <dbReference type="ChEBI" id="CHEBI:83586"/>
        <dbReference type="EC" id="2.7.4.27"/>
    </reaction>
</comment>
<proteinExistence type="inferred from homology"/>
<evidence type="ECO:0000313" key="6">
    <source>
        <dbReference type="EMBL" id="HJF65488.1"/>
    </source>
</evidence>
<dbReference type="InterPro" id="IPR026565">
    <property type="entry name" value="PPDK_reg"/>
</dbReference>
<dbReference type="OrthoDB" id="3171473at2"/>
<reference evidence="6" key="4">
    <citation type="submission" date="2021-09" db="EMBL/GenBank/DDBJ databases">
        <authorList>
            <person name="Gilroy R."/>
        </authorList>
    </citation>
    <scope>NUCLEOTIDE SEQUENCE</scope>
    <source>
        <strain evidence="6">ChiGjej6B6-11269</strain>
    </source>
</reference>
<dbReference type="EC" id="2.7.11.32" evidence="5"/>